<dbReference type="Pfam" id="PF03770">
    <property type="entry name" value="IPK"/>
    <property type="match status" value="1"/>
</dbReference>
<dbReference type="EMBL" id="CAJOBJ010001413">
    <property type="protein sequence ID" value="CAF3877768.1"/>
    <property type="molecule type" value="Genomic_DNA"/>
</dbReference>
<dbReference type="Proteomes" id="UP000681967">
    <property type="component" value="Unassembled WGS sequence"/>
</dbReference>
<dbReference type="EC" id="2.7.-.-" evidence="8"/>
<dbReference type="GO" id="GO:0005634">
    <property type="term" value="C:nucleus"/>
    <property type="evidence" value="ECO:0007669"/>
    <property type="project" value="TreeGrafter"/>
</dbReference>
<dbReference type="InterPro" id="IPR005522">
    <property type="entry name" value="IPK"/>
</dbReference>
<accession>A0A815K2F9</accession>
<evidence type="ECO:0000313" key="15">
    <source>
        <dbReference type="EMBL" id="CAF3877768.1"/>
    </source>
</evidence>
<dbReference type="AlphaFoldDB" id="A0A815K2F9"/>
<evidence type="ECO:0000313" key="11">
    <source>
        <dbReference type="EMBL" id="CAF1447388.1"/>
    </source>
</evidence>
<keyword evidence="2 8" id="KW-0808">Transferase</keyword>
<name>A0A815K2F9_9BILA</name>
<organism evidence="10 20">
    <name type="scientific">Rotaria magnacalcarata</name>
    <dbReference type="NCBI Taxonomy" id="392030"/>
    <lineage>
        <taxon>Eukaryota</taxon>
        <taxon>Metazoa</taxon>
        <taxon>Spiralia</taxon>
        <taxon>Gnathifera</taxon>
        <taxon>Rotifera</taxon>
        <taxon>Eurotatoria</taxon>
        <taxon>Bdelloidea</taxon>
        <taxon>Philodinida</taxon>
        <taxon>Philodinidae</taxon>
        <taxon>Rotaria</taxon>
    </lineage>
</organism>
<evidence type="ECO:0000256" key="4">
    <source>
        <dbReference type="ARBA" id="ARBA00022777"/>
    </source>
</evidence>
<comment type="caution">
    <text evidence="10">The sequence shown here is derived from an EMBL/GenBank/DDBJ whole genome shotgun (WGS) entry which is preliminary data.</text>
</comment>
<evidence type="ECO:0000313" key="13">
    <source>
        <dbReference type="EMBL" id="CAF2061051.1"/>
    </source>
</evidence>
<keyword evidence="21" id="KW-1185">Reference proteome</keyword>
<evidence type="ECO:0000313" key="17">
    <source>
        <dbReference type="EMBL" id="CAF4013577.1"/>
    </source>
</evidence>
<evidence type="ECO:0000256" key="6">
    <source>
        <dbReference type="ARBA" id="ARBA00036164"/>
    </source>
</evidence>
<protein>
    <recommendedName>
        <fullName evidence="8">Kinase</fullName>
        <ecNumber evidence="8">2.7.-.-</ecNumber>
    </recommendedName>
</protein>
<dbReference type="PANTHER" id="PTHR12400">
    <property type="entry name" value="INOSITOL POLYPHOSPHATE KINASE"/>
    <property type="match status" value="1"/>
</dbReference>
<dbReference type="EMBL" id="CAJNRF010004550">
    <property type="protein sequence ID" value="CAF2061051.1"/>
    <property type="molecule type" value="Genomic_DNA"/>
</dbReference>
<dbReference type="EMBL" id="CAJNRG010000590">
    <property type="protein sequence ID" value="CAF2011187.1"/>
    <property type="molecule type" value="Genomic_DNA"/>
</dbReference>
<comment type="catalytic activity">
    <reaction evidence="6">
        <text>1D-myo-inositol 1,4,5-trisphosphate + 2 ATP = 1D-myo-inositol 1,3,4,5,6-pentakisphosphate + 2 ADP + 2 H(+)</text>
        <dbReference type="Rhea" id="RHEA:32359"/>
        <dbReference type="ChEBI" id="CHEBI:15378"/>
        <dbReference type="ChEBI" id="CHEBI:30616"/>
        <dbReference type="ChEBI" id="CHEBI:57733"/>
        <dbReference type="ChEBI" id="CHEBI:203600"/>
        <dbReference type="ChEBI" id="CHEBI:456216"/>
        <dbReference type="EC" id="2.7.1.151"/>
    </reaction>
</comment>
<dbReference type="OrthoDB" id="338650at2759"/>
<evidence type="ECO:0000313" key="21">
    <source>
        <dbReference type="Proteomes" id="UP000663866"/>
    </source>
</evidence>
<gene>
    <name evidence="16" type="ORF">BYL167_LOCUS7655</name>
    <name evidence="10" type="ORF">CJN711_LOCUS21398</name>
    <name evidence="15" type="ORF">GIL414_LOCUS5382</name>
    <name evidence="11" type="ORF">KQP761_LOCUS11826</name>
    <name evidence="14" type="ORF">MBJ925_LOCUS34702</name>
    <name evidence="18" type="ORF">OVN521_LOCUS17106</name>
    <name evidence="17" type="ORF">SMN809_LOCUS12612</name>
    <name evidence="19" type="ORF">UXM345_LOCUS25094</name>
    <name evidence="13" type="ORF">WKI299_LOCUS12124</name>
    <name evidence="12" type="ORF">XDN619_LOCUS3784</name>
</gene>
<dbReference type="Proteomes" id="UP000663887">
    <property type="component" value="Unassembled WGS sequence"/>
</dbReference>
<dbReference type="EMBL" id="CAJNRE010019088">
    <property type="protein sequence ID" value="CAF2187646.1"/>
    <property type="molecule type" value="Genomic_DNA"/>
</dbReference>
<proteinExistence type="inferred from homology"/>
<dbReference type="PANTHER" id="PTHR12400:SF51">
    <property type="entry name" value="INOSITOL POLYPHOSPHATE MULTIKINASE"/>
    <property type="match status" value="1"/>
</dbReference>
<keyword evidence="3" id="KW-0547">Nucleotide-binding</keyword>
<dbReference type="GO" id="GO:0005524">
    <property type="term" value="F:ATP binding"/>
    <property type="evidence" value="ECO:0007669"/>
    <property type="project" value="UniProtKB-KW"/>
</dbReference>
<evidence type="ECO:0000313" key="12">
    <source>
        <dbReference type="EMBL" id="CAF2011187.1"/>
    </source>
</evidence>
<dbReference type="GO" id="GO:0051765">
    <property type="term" value="F:inositol tetrakisphosphate kinase activity"/>
    <property type="evidence" value="ECO:0007669"/>
    <property type="project" value="TreeGrafter"/>
</dbReference>
<evidence type="ECO:0000313" key="18">
    <source>
        <dbReference type="EMBL" id="CAF4036214.1"/>
    </source>
</evidence>
<evidence type="ECO:0000313" key="16">
    <source>
        <dbReference type="EMBL" id="CAF3885079.1"/>
    </source>
</evidence>
<dbReference type="EMBL" id="CAJOBH010002003">
    <property type="protein sequence ID" value="CAF3885079.1"/>
    <property type="molecule type" value="Genomic_DNA"/>
</dbReference>
<dbReference type="Gene3D" id="3.30.470.160">
    <property type="entry name" value="Inositol polyphosphate kinase"/>
    <property type="match status" value="1"/>
</dbReference>
<keyword evidence="5" id="KW-0067">ATP-binding</keyword>
<reference evidence="10" key="1">
    <citation type="submission" date="2021-02" db="EMBL/GenBank/DDBJ databases">
        <authorList>
            <person name="Nowell W R."/>
        </authorList>
    </citation>
    <scope>NUCLEOTIDE SEQUENCE</scope>
</reference>
<dbReference type="SUPFAM" id="SSF56104">
    <property type="entry name" value="SAICAR synthase-like"/>
    <property type="match status" value="1"/>
</dbReference>
<dbReference type="EMBL" id="CAJNOV010010112">
    <property type="protein sequence ID" value="CAF1390065.1"/>
    <property type="molecule type" value="Genomic_DNA"/>
</dbReference>
<dbReference type="Proteomes" id="UP000681720">
    <property type="component" value="Unassembled WGS sequence"/>
</dbReference>
<evidence type="ECO:0000256" key="5">
    <source>
        <dbReference type="ARBA" id="ARBA00022840"/>
    </source>
</evidence>
<dbReference type="EMBL" id="CAJNOW010005337">
    <property type="protein sequence ID" value="CAF1447388.1"/>
    <property type="molecule type" value="Genomic_DNA"/>
</dbReference>
<dbReference type="EMBL" id="CAJOBI010004807">
    <property type="protein sequence ID" value="CAF4013577.1"/>
    <property type="molecule type" value="Genomic_DNA"/>
</dbReference>
<evidence type="ECO:0000256" key="3">
    <source>
        <dbReference type="ARBA" id="ARBA00022741"/>
    </source>
</evidence>
<dbReference type="Proteomes" id="UP000663824">
    <property type="component" value="Unassembled WGS sequence"/>
</dbReference>
<dbReference type="EMBL" id="CAJOBG010002922">
    <property type="protein sequence ID" value="CAF4036214.1"/>
    <property type="molecule type" value="Genomic_DNA"/>
</dbReference>
<keyword evidence="4 8" id="KW-0418">Kinase</keyword>
<evidence type="ECO:0000313" key="19">
    <source>
        <dbReference type="EMBL" id="CAF4150507.1"/>
    </source>
</evidence>
<dbReference type="Proteomes" id="UP000663855">
    <property type="component" value="Unassembled WGS sequence"/>
</dbReference>
<comment type="catalytic activity">
    <reaction evidence="7">
        <text>1D-myo-inositol 1,3,4,6-tetrakisphosphate + ATP = 1D-myo-inositol 1,3,4,5,6-pentakisphosphate + ADP + H(+)</text>
        <dbReference type="Rhea" id="RHEA:12717"/>
        <dbReference type="ChEBI" id="CHEBI:15378"/>
        <dbReference type="ChEBI" id="CHEBI:30616"/>
        <dbReference type="ChEBI" id="CHEBI:57660"/>
        <dbReference type="ChEBI" id="CHEBI:57733"/>
        <dbReference type="ChEBI" id="CHEBI:456216"/>
        <dbReference type="EC" id="2.7.1.140"/>
    </reaction>
</comment>
<feature type="region of interest" description="Disordered" evidence="9">
    <location>
        <begin position="1"/>
        <end position="20"/>
    </location>
</feature>
<dbReference type="Proteomes" id="UP000663866">
    <property type="component" value="Unassembled WGS sequence"/>
</dbReference>
<evidence type="ECO:0000313" key="20">
    <source>
        <dbReference type="Proteomes" id="UP000663855"/>
    </source>
</evidence>
<comment type="similarity">
    <text evidence="1 8">Belongs to the inositol phosphokinase (IPK) family.</text>
</comment>
<sequence>MEPVSSSIIDTAPPLPPDTQPLEHQIAGHFHGRSESKYGLLEQKSTGFVLKPFISAPRGPREHQFYVDVFSIHAPVEIQNLRPFLPTFFGLYEFAGMQYLTLENILKDFQRPCIADVKIGRITYDSEASTEKKQKLKNNFPAAVDLGFQLCGWKTYRSTQKKYIYHHKQCARSIKKHEISSALANFFGAPESDHHPVVRDVIIRLRTLERVMSDLRGFTFLATSLLIVYDGAQHQSCTQSMPKVDVRLVDFAHVSTVNDENGNPINQPDDNFIFGLRSYIDHLETIADDKFIYLPLERLNHNDPSNASSNCYTTFM</sequence>
<evidence type="ECO:0000256" key="1">
    <source>
        <dbReference type="ARBA" id="ARBA00007374"/>
    </source>
</evidence>
<evidence type="ECO:0000256" key="2">
    <source>
        <dbReference type="ARBA" id="ARBA00022679"/>
    </source>
</evidence>
<dbReference type="InterPro" id="IPR038286">
    <property type="entry name" value="IPK_sf"/>
</dbReference>
<evidence type="ECO:0000256" key="8">
    <source>
        <dbReference type="RuleBase" id="RU363090"/>
    </source>
</evidence>
<dbReference type="Proteomes" id="UP000676336">
    <property type="component" value="Unassembled WGS sequence"/>
</dbReference>
<evidence type="ECO:0000256" key="7">
    <source>
        <dbReference type="ARBA" id="ARBA00036525"/>
    </source>
</evidence>
<evidence type="ECO:0000313" key="14">
    <source>
        <dbReference type="EMBL" id="CAF2187646.1"/>
    </source>
</evidence>
<dbReference type="Proteomes" id="UP000663842">
    <property type="component" value="Unassembled WGS sequence"/>
</dbReference>
<dbReference type="GO" id="GO:0008440">
    <property type="term" value="F:inositol-1,4,5-trisphosphate 3-kinase activity"/>
    <property type="evidence" value="ECO:0007669"/>
    <property type="project" value="TreeGrafter"/>
</dbReference>
<dbReference type="GO" id="GO:0005737">
    <property type="term" value="C:cytoplasm"/>
    <property type="evidence" value="ECO:0007669"/>
    <property type="project" value="TreeGrafter"/>
</dbReference>
<evidence type="ECO:0000313" key="10">
    <source>
        <dbReference type="EMBL" id="CAF1390065.1"/>
    </source>
</evidence>
<dbReference type="Proteomes" id="UP000663856">
    <property type="component" value="Unassembled WGS sequence"/>
</dbReference>
<dbReference type="Proteomes" id="UP000663834">
    <property type="component" value="Unassembled WGS sequence"/>
</dbReference>
<evidence type="ECO:0000256" key="9">
    <source>
        <dbReference type="SAM" id="MobiDB-lite"/>
    </source>
</evidence>
<dbReference type="GO" id="GO:0032958">
    <property type="term" value="P:inositol phosphate biosynthetic process"/>
    <property type="evidence" value="ECO:0007669"/>
    <property type="project" value="InterPro"/>
</dbReference>
<dbReference type="EMBL" id="CAJOBF010004725">
    <property type="protein sequence ID" value="CAF4150507.1"/>
    <property type="molecule type" value="Genomic_DNA"/>
</dbReference>